<sequence>MGNIGDHHCVSNTLRSLFHDIPFFFLFSFTSTDTKTSFTLGFTITVDAGSNKVVDIHSTRRWFFCENELFVGLGRFCFLNGSVTVLHFS</sequence>
<accession>A0A9Q0Q3S8</accession>
<name>A0A9Q0Q3S8_SALPP</name>
<dbReference type="EMBL" id="JAPFFK010000017">
    <property type="protein sequence ID" value="KAJ6699504.1"/>
    <property type="molecule type" value="Genomic_DNA"/>
</dbReference>
<proteinExistence type="predicted"/>
<dbReference type="AlphaFoldDB" id="A0A9Q0Q3S8"/>
<comment type="caution">
    <text evidence="1">The sequence shown here is derived from an EMBL/GenBank/DDBJ whole genome shotgun (WGS) entry which is preliminary data.</text>
</comment>
<evidence type="ECO:0000313" key="1">
    <source>
        <dbReference type="EMBL" id="KAJ6699504.1"/>
    </source>
</evidence>
<reference evidence="1" key="2">
    <citation type="journal article" date="2023" name="Int. J. Mol. Sci.">
        <title>De Novo Assembly and Annotation of 11 Diverse Shrub Willow (Salix) Genomes Reveals Novel Gene Organization in Sex-Linked Regions.</title>
        <authorList>
            <person name="Hyden B."/>
            <person name="Feng K."/>
            <person name="Yates T.B."/>
            <person name="Jawdy S."/>
            <person name="Cereghino C."/>
            <person name="Smart L.B."/>
            <person name="Muchero W."/>
        </authorList>
    </citation>
    <scope>NUCLEOTIDE SEQUENCE</scope>
    <source>
        <tissue evidence="1">Shoot tip</tissue>
    </source>
</reference>
<keyword evidence="2" id="KW-1185">Reference proteome</keyword>
<protein>
    <submittedName>
        <fullName evidence="1">Uncharacterized protein</fullName>
    </submittedName>
</protein>
<organism evidence="1 2">
    <name type="scientific">Salix purpurea</name>
    <name type="common">Purple osier willow</name>
    <dbReference type="NCBI Taxonomy" id="77065"/>
    <lineage>
        <taxon>Eukaryota</taxon>
        <taxon>Viridiplantae</taxon>
        <taxon>Streptophyta</taxon>
        <taxon>Embryophyta</taxon>
        <taxon>Tracheophyta</taxon>
        <taxon>Spermatophyta</taxon>
        <taxon>Magnoliopsida</taxon>
        <taxon>eudicotyledons</taxon>
        <taxon>Gunneridae</taxon>
        <taxon>Pentapetalae</taxon>
        <taxon>rosids</taxon>
        <taxon>fabids</taxon>
        <taxon>Malpighiales</taxon>
        <taxon>Salicaceae</taxon>
        <taxon>Saliceae</taxon>
        <taxon>Salix</taxon>
    </lineage>
</organism>
<gene>
    <name evidence="1" type="ORF">OIU79_012711</name>
</gene>
<dbReference type="Proteomes" id="UP001151532">
    <property type="component" value="Chromosome 6"/>
</dbReference>
<reference evidence="1" key="1">
    <citation type="submission" date="2022-11" db="EMBL/GenBank/DDBJ databases">
        <authorList>
            <person name="Hyden B.L."/>
            <person name="Feng K."/>
            <person name="Yates T."/>
            <person name="Jawdy S."/>
            <person name="Smart L.B."/>
            <person name="Muchero W."/>
        </authorList>
    </citation>
    <scope>NUCLEOTIDE SEQUENCE</scope>
    <source>
        <tissue evidence="1">Shoot tip</tissue>
    </source>
</reference>
<evidence type="ECO:0000313" key="2">
    <source>
        <dbReference type="Proteomes" id="UP001151532"/>
    </source>
</evidence>